<evidence type="ECO:0000313" key="1">
    <source>
        <dbReference type="EMBL" id="AAT77326.1"/>
    </source>
</evidence>
<proteinExistence type="predicted"/>
<dbReference type="Proteomes" id="UP000000763">
    <property type="component" value="Chromosome 5"/>
</dbReference>
<dbReference type="EMBL" id="AC108501">
    <property type="protein sequence ID" value="AAT77326.1"/>
    <property type="molecule type" value="Genomic_DNA"/>
</dbReference>
<reference evidence="2" key="1">
    <citation type="journal article" date="2005" name="Nature">
        <title>The map-based sequence of the rice genome.</title>
        <authorList>
            <consortium name="International rice genome sequencing project (IRGSP)"/>
            <person name="Matsumoto T."/>
            <person name="Wu J."/>
            <person name="Kanamori H."/>
            <person name="Katayose Y."/>
            <person name="Fujisawa M."/>
            <person name="Namiki N."/>
            <person name="Mizuno H."/>
            <person name="Yamamoto K."/>
            <person name="Antonio B.A."/>
            <person name="Baba T."/>
            <person name="Sakata K."/>
            <person name="Nagamura Y."/>
            <person name="Aoki H."/>
            <person name="Arikawa K."/>
            <person name="Arita K."/>
            <person name="Bito T."/>
            <person name="Chiden Y."/>
            <person name="Fujitsuka N."/>
            <person name="Fukunaka R."/>
            <person name="Hamada M."/>
            <person name="Harada C."/>
            <person name="Hayashi A."/>
            <person name="Hijishita S."/>
            <person name="Honda M."/>
            <person name="Hosokawa S."/>
            <person name="Ichikawa Y."/>
            <person name="Idonuma A."/>
            <person name="Iijima M."/>
            <person name="Ikeda M."/>
            <person name="Ikeno M."/>
            <person name="Ito K."/>
            <person name="Ito S."/>
            <person name="Ito T."/>
            <person name="Ito Y."/>
            <person name="Ito Y."/>
            <person name="Iwabuchi A."/>
            <person name="Kamiya K."/>
            <person name="Karasawa W."/>
            <person name="Kurita K."/>
            <person name="Katagiri S."/>
            <person name="Kikuta A."/>
            <person name="Kobayashi H."/>
            <person name="Kobayashi N."/>
            <person name="Machita K."/>
            <person name="Maehara T."/>
            <person name="Masukawa M."/>
            <person name="Mizubayashi T."/>
            <person name="Mukai Y."/>
            <person name="Nagasaki H."/>
            <person name="Nagata Y."/>
            <person name="Naito S."/>
            <person name="Nakashima M."/>
            <person name="Nakama Y."/>
            <person name="Nakamichi Y."/>
            <person name="Nakamura M."/>
            <person name="Meguro A."/>
            <person name="Negishi M."/>
            <person name="Ohta I."/>
            <person name="Ohta T."/>
            <person name="Okamoto M."/>
            <person name="Ono N."/>
            <person name="Saji S."/>
            <person name="Sakaguchi M."/>
            <person name="Sakai K."/>
            <person name="Shibata M."/>
            <person name="Shimokawa T."/>
            <person name="Song J."/>
            <person name="Takazaki Y."/>
            <person name="Terasawa K."/>
            <person name="Tsugane M."/>
            <person name="Tsuji K."/>
            <person name="Ueda S."/>
            <person name="Waki K."/>
            <person name="Yamagata H."/>
            <person name="Yamamoto M."/>
            <person name="Yamamoto S."/>
            <person name="Yamane H."/>
            <person name="Yoshiki S."/>
            <person name="Yoshihara R."/>
            <person name="Yukawa K."/>
            <person name="Zhong H."/>
            <person name="Yano M."/>
            <person name="Yuan Q."/>
            <person name="Ouyang S."/>
            <person name="Liu J."/>
            <person name="Jones K.M."/>
            <person name="Gansberger K."/>
            <person name="Moffat K."/>
            <person name="Hill J."/>
            <person name="Bera J."/>
            <person name="Fadrosh D."/>
            <person name="Jin S."/>
            <person name="Johri S."/>
            <person name="Kim M."/>
            <person name="Overton L."/>
            <person name="Reardon M."/>
            <person name="Tsitrin T."/>
            <person name="Vuong H."/>
            <person name="Weaver B."/>
            <person name="Ciecko A."/>
            <person name="Tallon L."/>
            <person name="Jackson J."/>
            <person name="Pai G."/>
            <person name="Aken S.V."/>
            <person name="Utterback T."/>
            <person name="Reidmuller S."/>
            <person name="Feldblyum T."/>
            <person name="Hsiao J."/>
            <person name="Zismann V."/>
            <person name="Iobst S."/>
            <person name="de Vazeille A.R."/>
            <person name="Buell C.R."/>
            <person name="Ying K."/>
            <person name="Li Y."/>
            <person name="Lu T."/>
            <person name="Huang Y."/>
            <person name="Zhao Q."/>
            <person name="Feng Q."/>
            <person name="Zhang L."/>
            <person name="Zhu J."/>
            <person name="Weng Q."/>
            <person name="Mu J."/>
            <person name="Lu Y."/>
            <person name="Fan D."/>
            <person name="Liu Y."/>
            <person name="Guan J."/>
            <person name="Zhang Y."/>
            <person name="Yu S."/>
            <person name="Liu X."/>
            <person name="Zhang Y."/>
            <person name="Hong G."/>
            <person name="Han B."/>
            <person name="Choisne N."/>
            <person name="Demange N."/>
            <person name="Orjeda G."/>
            <person name="Samain S."/>
            <person name="Cattolico L."/>
            <person name="Pelletier E."/>
            <person name="Couloux A."/>
            <person name="Segurens B."/>
            <person name="Wincker P."/>
            <person name="D'Hont A."/>
            <person name="Scarpelli C."/>
            <person name="Weissenbach J."/>
            <person name="Salanoubat M."/>
            <person name="Quetier F."/>
            <person name="Yu Y."/>
            <person name="Kim H.R."/>
            <person name="Rambo T."/>
            <person name="Currie J."/>
            <person name="Collura K."/>
            <person name="Luo M."/>
            <person name="Yang T."/>
            <person name="Ammiraju J.S.S."/>
            <person name="Engler F."/>
            <person name="Soderlund C."/>
            <person name="Wing R.A."/>
            <person name="Palmer L.E."/>
            <person name="de la Bastide M."/>
            <person name="Spiegel L."/>
            <person name="Nascimento L."/>
            <person name="Zutavern T."/>
            <person name="O'Shaughnessy A."/>
            <person name="Dike S."/>
            <person name="Dedhia N."/>
            <person name="Preston R."/>
            <person name="Balija V."/>
            <person name="McCombie W.R."/>
            <person name="Chow T."/>
            <person name="Chen H."/>
            <person name="Chung M."/>
            <person name="Chen C."/>
            <person name="Shaw J."/>
            <person name="Wu H."/>
            <person name="Hsiao K."/>
            <person name="Chao Y."/>
            <person name="Chu M."/>
            <person name="Cheng C."/>
            <person name="Hour A."/>
            <person name="Lee P."/>
            <person name="Lin S."/>
            <person name="Lin Y."/>
            <person name="Liou J."/>
            <person name="Liu S."/>
            <person name="Hsing Y."/>
            <person name="Raghuvanshi S."/>
            <person name="Mohanty A."/>
            <person name="Bharti A.K."/>
            <person name="Gaur A."/>
            <person name="Gupta V."/>
            <person name="Kumar D."/>
            <person name="Ravi V."/>
            <person name="Vij S."/>
            <person name="Kapur A."/>
            <person name="Khurana P."/>
            <person name="Khurana P."/>
            <person name="Khurana J.P."/>
            <person name="Tyagi A.K."/>
            <person name="Gaikwad K."/>
            <person name="Singh A."/>
            <person name="Dalal V."/>
            <person name="Srivastava S."/>
            <person name="Dixit A."/>
            <person name="Pal A.K."/>
            <person name="Ghazi I.A."/>
            <person name="Yadav M."/>
            <person name="Pandit A."/>
            <person name="Bhargava A."/>
            <person name="Sureshbabu K."/>
            <person name="Batra K."/>
            <person name="Sharma T.R."/>
            <person name="Mohapatra T."/>
            <person name="Singh N.K."/>
            <person name="Messing J."/>
            <person name="Nelson A.B."/>
            <person name="Fuks G."/>
            <person name="Kavchok S."/>
            <person name="Keizer G."/>
            <person name="Linton E."/>
            <person name="Llaca V."/>
            <person name="Song R."/>
            <person name="Tanyolac B."/>
            <person name="Young S."/>
            <person name="Ho-Il K."/>
            <person name="Hahn J.H."/>
            <person name="Sangsakoo G."/>
            <person name="Vanavichit A."/>
            <person name="de Mattos Luiz.A.T."/>
            <person name="Zimmer P.D."/>
            <person name="Malone G."/>
            <person name="Dellagostin O."/>
            <person name="de Oliveira A.C."/>
            <person name="Bevan M."/>
            <person name="Bancroft I."/>
            <person name="Minx P."/>
            <person name="Cordum H."/>
            <person name="Wilson R."/>
            <person name="Cheng Z."/>
            <person name="Jin W."/>
            <person name="Jiang J."/>
            <person name="Leong S.A."/>
            <person name="Iwama H."/>
            <person name="Gojobori T."/>
            <person name="Itoh T."/>
            <person name="Niimura Y."/>
            <person name="Fujii Y."/>
            <person name="Habara T."/>
            <person name="Sakai H."/>
            <person name="Sato Y."/>
            <person name="Wilson G."/>
            <person name="Kumar K."/>
            <person name="McCouch S."/>
            <person name="Juretic N."/>
            <person name="Hoen D."/>
            <person name="Wright S."/>
            <person name="Bruskiewich R."/>
            <person name="Bureau T."/>
            <person name="Miyao A."/>
            <person name="Hirochika H."/>
            <person name="Nishikawa T."/>
            <person name="Kadowaki K."/>
            <person name="Sugiura M."/>
            <person name="Burr B."/>
            <person name="Sasaki T."/>
        </authorList>
    </citation>
    <scope>NUCLEOTIDE SEQUENCE [LARGE SCALE GENOMIC DNA]</scope>
    <source>
        <strain evidence="2">cv. Nipponbare</strain>
    </source>
</reference>
<reference evidence="2" key="2">
    <citation type="journal article" date="2008" name="Nucleic Acids Res.">
        <title>The rice annotation project database (RAP-DB): 2008 update.</title>
        <authorList>
            <consortium name="The rice annotation project (RAP)"/>
        </authorList>
    </citation>
    <scope>GENOME REANNOTATION</scope>
    <source>
        <strain evidence="2">cv. Nipponbare</strain>
    </source>
</reference>
<protein>
    <submittedName>
        <fullName evidence="1">Uncharacterized protein</fullName>
    </submittedName>
</protein>
<sequence>MVTLTKRLIGWPNALADQPKLPPIRLNFNAYCTAIAVDISQAAAASGCLLLRRPAAPGLVNIAVAREEEERKGAVPVVLGGDRPRPRHLCFGRGAKGQAMLAATLRPPLTRPRCDRTTYEIGPIRNTHRNANE</sequence>
<name>Q6AV16_ORYSJ</name>
<gene>
    <name evidence="1" type="ORF">OJ1354_D07.4</name>
</gene>
<evidence type="ECO:0000313" key="2">
    <source>
        <dbReference type="Proteomes" id="UP000000763"/>
    </source>
</evidence>
<organism evidence="1 2">
    <name type="scientific">Oryza sativa subsp. japonica</name>
    <name type="common">Rice</name>
    <dbReference type="NCBI Taxonomy" id="39947"/>
    <lineage>
        <taxon>Eukaryota</taxon>
        <taxon>Viridiplantae</taxon>
        <taxon>Streptophyta</taxon>
        <taxon>Embryophyta</taxon>
        <taxon>Tracheophyta</taxon>
        <taxon>Spermatophyta</taxon>
        <taxon>Magnoliopsida</taxon>
        <taxon>Liliopsida</taxon>
        <taxon>Poales</taxon>
        <taxon>Poaceae</taxon>
        <taxon>BOP clade</taxon>
        <taxon>Oryzoideae</taxon>
        <taxon>Oryzeae</taxon>
        <taxon>Oryzinae</taxon>
        <taxon>Oryza</taxon>
        <taxon>Oryza sativa</taxon>
    </lineage>
</organism>
<accession>Q6AV16</accession>
<dbReference type="AlphaFoldDB" id="Q6AV16"/>